<dbReference type="PANTHER" id="PTHR46309">
    <property type="entry name" value="PHD FINGER PROTEIN 12"/>
    <property type="match status" value="1"/>
</dbReference>
<evidence type="ECO:0000259" key="9">
    <source>
        <dbReference type="PROSITE" id="PS50016"/>
    </source>
</evidence>
<comment type="caution">
    <text evidence="12">The sequence shown here is derived from an EMBL/GenBank/DDBJ whole genome shotgun (WGS) entry which is preliminary data.</text>
</comment>
<evidence type="ECO:0000256" key="6">
    <source>
        <dbReference type="PROSITE-ProRule" id="PRU00146"/>
    </source>
</evidence>
<dbReference type="GO" id="GO:0006357">
    <property type="term" value="P:regulation of transcription by RNA polymerase II"/>
    <property type="evidence" value="ECO:0007669"/>
    <property type="project" value="TreeGrafter"/>
</dbReference>
<keyword evidence="3 6" id="KW-0863">Zinc-finger</keyword>
<dbReference type="InterPro" id="IPR019786">
    <property type="entry name" value="Zinc_finger_PHD-type_CS"/>
</dbReference>
<dbReference type="Gene3D" id="3.40.630.30">
    <property type="match status" value="1"/>
</dbReference>
<dbReference type="SUPFAM" id="SSF55729">
    <property type="entry name" value="Acyl-CoA N-acyltransferases (Nat)"/>
    <property type="match status" value="1"/>
</dbReference>
<evidence type="ECO:0000256" key="5">
    <source>
        <dbReference type="ARBA" id="ARBA00023242"/>
    </source>
</evidence>
<feature type="region of interest" description="Disordered" evidence="8">
    <location>
        <begin position="1107"/>
        <end position="1148"/>
    </location>
</feature>
<dbReference type="Pfam" id="PF23209">
    <property type="entry name" value="IDM1_C"/>
    <property type="match status" value="1"/>
</dbReference>
<dbReference type="InterPro" id="IPR001965">
    <property type="entry name" value="Znf_PHD"/>
</dbReference>
<dbReference type="Gene3D" id="2.60.210.10">
    <property type="entry name" value="Apoptosis, Tumor Necrosis Factor Receptor Associated Protein 2, Chain A"/>
    <property type="match status" value="1"/>
</dbReference>
<dbReference type="SUPFAM" id="SSF57903">
    <property type="entry name" value="FYVE/PHD zinc finger"/>
    <property type="match status" value="1"/>
</dbReference>
<dbReference type="CDD" id="cd04301">
    <property type="entry name" value="NAT_SF"/>
    <property type="match status" value="1"/>
</dbReference>
<dbReference type="InterPro" id="IPR011011">
    <property type="entry name" value="Znf_FYVE_PHD"/>
</dbReference>
<dbReference type="InterPro" id="IPR042163">
    <property type="entry name" value="PHF12"/>
</dbReference>
<dbReference type="SMART" id="SM00061">
    <property type="entry name" value="MATH"/>
    <property type="match status" value="1"/>
</dbReference>
<evidence type="ECO:0000256" key="7">
    <source>
        <dbReference type="SAM" id="Coils"/>
    </source>
</evidence>
<feature type="compositionally biased region" description="Polar residues" evidence="8">
    <location>
        <begin position="618"/>
        <end position="635"/>
    </location>
</feature>
<dbReference type="GO" id="GO:0016747">
    <property type="term" value="F:acyltransferase activity, transferring groups other than amino-acyl groups"/>
    <property type="evidence" value="ECO:0007669"/>
    <property type="project" value="InterPro"/>
</dbReference>
<evidence type="ECO:0000313" key="12">
    <source>
        <dbReference type="EMBL" id="KAK9934136.1"/>
    </source>
</evidence>
<evidence type="ECO:0000259" key="11">
    <source>
        <dbReference type="PROSITE" id="PS51186"/>
    </source>
</evidence>
<gene>
    <name evidence="12" type="ORF">M0R45_021290</name>
</gene>
<dbReference type="PROSITE" id="PS01359">
    <property type="entry name" value="ZF_PHD_1"/>
    <property type="match status" value="1"/>
</dbReference>
<dbReference type="PROSITE" id="PS50016">
    <property type="entry name" value="ZF_PHD_2"/>
    <property type="match status" value="1"/>
</dbReference>
<dbReference type="PROSITE" id="PS50144">
    <property type="entry name" value="MATH"/>
    <property type="match status" value="1"/>
</dbReference>
<evidence type="ECO:0000256" key="8">
    <source>
        <dbReference type="SAM" id="MobiDB-lite"/>
    </source>
</evidence>
<feature type="coiled-coil region" evidence="7">
    <location>
        <begin position="781"/>
        <end position="854"/>
    </location>
</feature>
<dbReference type="InterPro" id="IPR032308">
    <property type="entry name" value="TDBD"/>
</dbReference>
<dbReference type="InterPro" id="IPR016181">
    <property type="entry name" value="Acyl_CoA_acyltransferase"/>
</dbReference>
<dbReference type="InterPro" id="IPR008974">
    <property type="entry name" value="TRAF-like"/>
</dbReference>
<dbReference type="Pfam" id="PF00628">
    <property type="entry name" value="PHD"/>
    <property type="match status" value="1"/>
</dbReference>
<keyword evidence="2" id="KW-0479">Metal-binding</keyword>
<dbReference type="GO" id="GO:0003714">
    <property type="term" value="F:transcription corepressor activity"/>
    <property type="evidence" value="ECO:0007669"/>
    <property type="project" value="InterPro"/>
</dbReference>
<comment type="subcellular location">
    <subcellularLocation>
        <location evidence="1">Nucleus</location>
    </subcellularLocation>
</comment>
<keyword evidence="5" id="KW-0539">Nucleus</keyword>
<dbReference type="Pfam" id="PF22486">
    <property type="entry name" value="MATH_2"/>
    <property type="match status" value="1"/>
</dbReference>
<dbReference type="SMART" id="SM00249">
    <property type="entry name" value="PHD"/>
    <property type="match status" value="2"/>
</dbReference>
<evidence type="ECO:0000259" key="10">
    <source>
        <dbReference type="PROSITE" id="PS50144"/>
    </source>
</evidence>
<name>A0AAW1XD98_RUBAR</name>
<proteinExistence type="predicted"/>
<dbReference type="GO" id="GO:0008270">
    <property type="term" value="F:zinc ion binding"/>
    <property type="evidence" value="ECO:0007669"/>
    <property type="project" value="UniProtKB-KW"/>
</dbReference>
<dbReference type="GO" id="GO:0005634">
    <property type="term" value="C:nucleus"/>
    <property type="evidence" value="ECO:0007669"/>
    <property type="project" value="UniProtKB-SubCell"/>
</dbReference>
<dbReference type="PANTHER" id="PTHR46309:SF12">
    <property type="entry name" value="GB|AAC80581.1"/>
    <property type="match status" value="1"/>
</dbReference>
<dbReference type="SUPFAM" id="SSF49599">
    <property type="entry name" value="TRAF domain-like"/>
    <property type="match status" value="1"/>
</dbReference>
<dbReference type="Pfam" id="PF07899">
    <property type="entry name" value="Frigida"/>
    <property type="match status" value="1"/>
</dbReference>
<evidence type="ECO:0000256" key="2">
    <source>
        <dbReference type="ARBA" id="ARBA00022723"/>
    </source>
</evidence>
<feature type="region of interest" description="Disordered" evidence="8">
    <location>
        <begin position="548"/>
        <end position="597"/>
    </location>
</feature>
<evidence type="ECO:0000313" key="13">
    <source>
        <dbReference type="Proteomes" id="UP001457282"/>
    </source>
</evidence>
<dbReference type="InterPro" id="IPR013083">
    <property type="entry name" value="Znf_RING/FYVE/PHD"/>
</dbReference>
<dbReference type="Pfam" id="PF16135">
    <property type="entry name" value="TDBD"/>
    <property type="match status" value="1"/>
</dbReference>
<dbReference type="Proteomes" id="UP001457282">
    <property type="component" value="Unassembled WGS sequence"/>
</dbReference>
<keyword evidence="7" id="KW-0175">Coiled coil</keyword>
<dbReference type="EMBL" id="JBEDUW010000004">
    <property type="protein sequence ID" value="KAK9934136.1"/>
    <property type="molecule type" value="Genomic_DNA"/>
</dbReference>
<dbReference type="AlphaFoldDB" id="A0AAW1XD98"/>
<evidence type="ECO:0000256" key="1">
    <source>
        <dbReference type="ARBA" id="ARBA00004123"/>
    </source>
</evidence>
<dbReference type="InterPro" id="IPR000182">
    <property type="entry name" value="GNAT_dom"/>
</dbReference>
<keyword evidence="13" id="KW-1185">Reference proteome</keyword>
<evidence type="ECO:0000256" key="4">
    <source>
        <dbReference type="ARBA" id="ARBA00022833"/>
    </source>
</evidence>
<protein>
    <submittedName>
        <fullName evidence="12">Uncharacterized protein</fullName>
    </submittedName>
</protein>
<evidence type="ECO:0000256" key="3">
    <source>
        <dbReference type="ARBA" id="ARBA00022771"/>
    </source>
</evidence>
<dbReference type="CDD" id="cd00121">
    <property type="entry name" value="MATH"/>
    <property type="match status" value="1"/>
</dbReference>
<feature type="region of interest" description="Disordered" evidence="8">
    <location>
        <begin position="612"/>
        <end position="635"/>
    </location>
</feature>
<feature type="coiled-coil region" evidence="7">
    <location>
        <begin position="879"/>
        <end position="973"/>
    </location>
</feature>
<sequence>MSVVRTMSSKEVELGIVCNCCEEVFSLGGFQSHAGCSNRRPAANIFMEDGKSLLDCQMQTMTKRRKRICRPEPHDMMKDNWPRDENDSICTVCQDGGDLILCDLCPSAFHKSCIGLKDVPDGDWFCPACCCGICGCSIEPTIHYHTCGQCERKYHTGCLRKRNVDNLESDPKGNWFCSDNCKKIFLGLHEYLGKKIPVGADDLTWSLLKSMKPDSDNTNGPDNDAVTESYIRLSLALQVMQECFKHFKQPRTGRDLAEDIIFSRGSDLNDMNFQGFYTVVLEKNDEIITVATVRIYGAKVAEVPLIGTRLQYRRRGMCCALMNLLEKMLMDLGVERLILPVVPSSLRKWNSSFGYSNMKDSDRLQLLDYRFMEFQDTIMCQKPLLTIPLAEPRPSIGIPLDVSGSGDDIDFNRSSGDDVSFTWKIDNFSSFCKRYSETFLIGDLGWRILMYPKGNTVDDLSVYLNVQGASELPLGWSRCVQFSFTVVNQLQRSKSITRETKHVFNKKVSNYGFTSLIPLDELHDLSKGYLVSDTCIIEANVAVSMVESKISQDPKRGSSIPRPVEYSNQGPKEQGPPLDKGSMNVPGPSSAARKGTSLEHATAFEDAASSEQACFEISESSTDPSLNMESSEVPDLSSSARKATGFEHVTASQDTASSEQVCIEISDTSTDPPLVESEEAVQKSIGKCEKEIELKSTVECSNTLEATERKIREYNKAFSLLKQSMEEWCCKLELKQREFEGCVSKLELKEKEVESKVEELHLIGKRVSDCLDDARLKEKHVDSLEKSIQEDKQQLDAQQKSVQAREKNLDSLQKCAEERSKLLDLLCQGHQRKERELEQRANELKFKERQVELKFDELNLKDKRVNERLNEVQLKEKHMDSLEKSIQADEQYLDSLQKSAAQRKKQLDSLQKLVQESENNLVSLQKSVQEREKNLDLLSQELQRKEREVEQQAKEHELQLKQINSQVKMEQLEPTPAVENALVPSSASNDSTINMDDFIQKLIKKKRVIEAVRSICTFKLIDKLLPVPLLQEYVEDAKKCSEVICSSPMTLDEKDKAVNGKIADLRAVIQCIKDYNLESDYPSKTVEMQIIQLDLLKEKCRSLAPSLVPKVKQQEERKRKKPNTSSSAPMLQPGKLPKTKLVFGGSRP</sequence>
<feature type="domain" description="MATH" evidence="10">
    <location>
        <begin position="418"/>
        <end position="541"/>
    </location>
</feature>
<reference evidence="12 13" key="1">
    <citation type="journal article" date="2023" name="G3 (Bethesda)">
        <title>A chromosome-length genome assembly and annotation of blackberry (Rubus argutus, cv. 'Hillquist').</title>
        <authorList>
            <person name="Bruna T."/>
            <person name="Aryal R."/>
            <person name="Dudchenko O."/>
            <person name="Sargent D.J."/>
            <person name="Mead D."/>
            <person name="Buti M."/>
            <person name="Cavallini A."/>
            <person name="Hytonen T."/>
            <person name="Andres J."/>
            <person name="Pham M."/>
            <person name="Weisz D."/>
            <person name="Mascagni F."/>
            <person name="Usai G."/>
            <person name="Natali L."/>
            <person name="Bassil N."/>
            <person name="Fernandez G.E."/>
            <person name="Lomsadze A."/>
            <person name="Armour M."/>
            <person name="Olukolu B."/>
            <person name="Poorten T."/>
            <person name="Britton C."/>
            <person name="Davik J."/>
            <person name="Ashrafi H."/>
            <person name="Aiden E.L."/>
            <person name="Borodovsky M."/>
            <person name="Worthington M."/>
        </authorList>
    </citation>
    <scope>NUCLEOTIDE SEQUENCE [LARGE SCALE GENOMIC DNA]</scope>
    <source>
        <strain evidence="12">PI 553951</strain>
    </source>
</reference>
<feature type="domain" description="PHD-type" evidence="9">
    <location>
        <begin position="87"/>
        <end position="132"/>
    </location>
</feature>
<dbReference type="Gene3D" id="3.30.40.10">
    <property type="entry name" value="Zinc/RING finger domain, C3HC4 (zinc finger)"/>
    <property type="match status" value="2"/>
</dbReference>
<feature type="domain" description="N-acetyltransferase" evidence="11">
    <location>
        <begin position="221"/>
        <end position="381"/>
    </location>
</feature>
<organism evidence="12 13">
    <name type="scientific">Rubus argutus</name>
    <name type="common">Southern blackberry</name>
    <dbReference type="NCBI Taxonomy" id="59490"/>
    <lineage>
        <taxon>Eukaryota</taxon>
        <taxon>Viridiplantae</taxon>
        <taxon>Streptophyta</taxon>
        <taxon>Embryophyta</taxon>
        <taxon>Tracheophyta</taxon>
        <taxon>Spermatophyta</taxon>
        <taxon>Magnoliopsida</taxon>
        <taxon>eudicotyledons</taxon>
        <taxon>Gunneridae</taxon>
        <taxon>Pentapetalae</taxon>
        <taxon>rosids</taxon>
        <taxon>fabids</taxon>
        <taxon>Rosales</taxon>
        <taxon>Rosaceae</taxon>
        <taxon>Rosoideae</taxon>
        <taxon>Rosoideae incertae sedis</taxon>
        <taxon>Rubus</taxon>
    </lineage>
</organism>
<accession>A0AAW1XD98</accession>
<dbReference type="InterPro" id="IPR012474">
    <property type="entry name" value="Frigida"/>
</dbReference>
<keyword evidence="4" id="KW-0862">Zinc</keyword>
<dbReference type="InterPro" id="IPR056511">
    <property type="entry name" value="IDM1_C"/>
</dbReference>
<dbReference type="InterPro" id="IPR002083">
    <property type="entry name" value="MATH/TRAF_dom"/>
</dbReference>
<dbReference type="PROSITE" id="PS51186">
    <property type="entry name" value="GNAT"/>
    <property type="match status" value="1"/>
</dbReference>
<dbReference type="InterPro" id="IPR019787">
    <property type="entry name" value="Znf_PHD-finger"/>
</dbReference>